<dbReference type="CDD" id="cd01890">
    <property type="entry name" value="LepA"/>
    <property type="match status" value="1"/>
</dbReference>
<dbReference type="Gene3D" id="3.30.70.2570">
    <property type="entry name" value="Elongation factor 4, C-terminal domain"/>
    <property type="match status" value="1"/>
</dbReference>
<dbReference type="EC" id="3.6.5.n1" evidence="7"/>
<dbReference type="Pfam" id="PF00679">
    <property type="entry name" value="EFG_C"/>
    <property type="match status" value="1"/>
</dbReference>
<evidence type="ECO:0000256" key="7">
    <source>
        <dbReference type="HAMAP-Rule" id="MF_00071"/>
    </source>
</evidence>
<feature type="domain" description="Tr-type G" evidence="8">
    <location>
        <begin position="5"/>
        <end position="213"/>
    </location>
</feature>
<dbReference type="Gene3D" id="3.40.50.300">
    <property type="entry name" value="P-loop containing nucleotide triphosphate hydrolases"/>
    <property type="match status" value="1"/>
</dbReference>
<dbReference type="GO" id="GO:0003924">
    <property type="term" value="F:GTPase activity"/>
    <property type="evidence" value="ECO:0007669"/>
    <property type="project" value="UniProtKB-UniRule"/>
</dbReference>
<evidence type="ECO:0000256" key="6">
    <source>
        <dbReference type="ARBA" id="ARBA00023136"/>
    </source>
</evidence>
<keyword evidence="6 7" id="KW-0472">Membrane</keyword>
<dbReference type="InterPro" id="IPR009000">
    <property type="entry name" value="Transl_B-barrel_sf"/>
</dbReference>
<keyword evidence="9" id="KW-0251">Elongation factor</keyword>
<gene>
    <name evidence="7" type="primary">lepA</name>
    <name evidence="9" type="ORF">A3J56_00090</name>
</gene>
<keyword evidence="2 7" id="KW-0547">Nucleotide-binding</keyword>
<name>A0A1F5WDH8_9BACT</name>
<comment type="subcellular location">
    <subcellularLocation>
        <location evidence="7">Cell membrane</location>
        <topology evidence="7">Peripheral membrane protein</topology>
        <orientation evidence="7">Cytoplasmic side</orientation>
    </subcellularLocation>
</comment>
<dbReference type="InterPro" id="IPR006297">
    <property type="entry name" value="EF-4"/>
</dbReference>
<evidence type="ECO:0000313" key="10">
    <source>
        <dbReference type="Proteomes" id="UP000178406"/>
    </source>
</evidence>
<evidence type="ECO:0000259" key="8">
    <source>
        <dbReference type="PROSITE" id="PS51722"/>
    </source>
</evidence>
<keyword evidence="7" id="KW-1003">Cell membrane</keyword>
<accession>A0A1F5WDH8</accession>
<evidence type="ECO:0000256" key="4">
    <source>
        <dbReference type="ARBA" id="ARBA00022917"/>
    </source>
</evidence>
<dbReference type="InterPro" id="IPR000640">
    <property type="entry name" value="EFG_V-like"/>
</dbReference>
<comment type="caution">
    <text evidence="9">The sequence shown here is derived from an EMBL/GenBank/DDBJ whole genome shotgun (WGS) entry which is preliminary data.</text>
</comment>
<dbReference type="STRING" id="1798338.A3J56_00090"/>
<dbReference type="GO" id="GO:0045727">
    <property type="term" value="P:positive regulation of translation"/>
    <property type="evidence" value="ECO:0007669"/>
    <property type="project" value="UniProtKB-UniRule"/>
</dbReference>
<dbReference type="InterPro" id="IPR041095">
    <property type="entry name" value="EFG_II"/>
</dbReference>
<dbReference type="SUPFAM" id="SSF50447">
    <property type="entry name" value="Translation proteins"/>
    <property type="match status" value="1"/>
</dbReference>
<dbReference type="GO" id="GO:0005886">
    <property type="term" value="C:plasma membrane"/>
    <property type="evidence" value="ECO:0007669"/>
    <property type="project" value="UniProtKB-SubCell"/>
</dbReference>
<comment type="similarity">
    <text evidence="1 7">Belongs to the TRAFAC class translation factor GTPase superfamily. Classic translation factor GTPase family. LepA subfamily.</text>
</comment>
<protein>
    <recommendedName>
        <fullName evidence="7">Elongation factor 4</fullName>
        <shortName evidence="7">EF-4</shortName>
        <ecNumber evidence="7">3.6.5.n1</ecNumber>
    </recommendedName>
    <alternativeName>
        <fullName evidence="7">Ribosomal back-translocase LepA</fullName>
    </alternativeName>
</protein>
<dbReference type="InterPro" id="IPR005225">
    <property type="entry name" value="Small_GTP-bd"/>
</dbReference>
<dbReference type="Gene3D" id="2.40.30.10">
    <property type="entry name" value="Translation factors"/>
    <property type="match status" value="1"/>
</dbReference>
<dbReference type="PANTHER" id="PTHR43512:SF4">
    <property type="entry name" value="TRANSLATION FACTOR GUF1 HOMOLOG, CHLOROPLASTIC"/>
    <property type="match status" value="1"/>
</dbReference>
<dbReference type="PRINTS" id="PR00315">
    <property type="entry name" value="ELONGATNFCT"/>
</dbReference>
<dbReference type="EMBL" id="MFHQ01000038">
    <property type="protein sequence ID" value="OGF73653.1"/>
    <property type="molecule type" value="Genomic_DNA"/>
</dbReference>
<dbReference type="Gene3D" id="3.30.70.870">
    <property type="entry name" value="Elongation Factor G (Translational Gtpase), domain 3"/>
    <property type="match status" value="1"/>
</dbReference>
<dbReference type="Pfam" id="PF00009">
    <property type="entry name" value="GTP_EFTU"/>
    <property type="match status" value="1"/>
</dbReference>
<dbReference type="InterPro" id="IPR035647">
    <property type="entry name" value="EFG_III/V"/>
</dbReference>
<dbReference type="InterPro" id="IPR038363">
    <property type="entry name" value="LepA_C_sf"/>
</dbReference>
<keyword evidence="5 7" id="KW-0342">GTP-binding</keyword>
<dbReference type="InterPro" id="IPR027417">
    <property type="entry name" value="P-loop_NTPase"/>
</dbReference>
<comment type="catalytic activity">
    <reaction evidence="7">
        <text>GTP + H2O = GDP + phosphate + H(+)</text>
        <dbReference type="Rhea" id="RHEA:19669"/>
        <dbReference type="ChEBI" id="CHEBI:15377"/>
        <dbReference type="ChEBI" id="CHEBI:15378"/>
        <dbReference type="ChEBI" id="CHEBI:37565"/>
        <dbReference type="ChEBI" id="CHEBI:43474"/>
        <dbReference type="ChEBI" id="CHEBI:58189"/>
        <dbReference type="EC" id="3.6.5.n1"/>
    </reaction>
</comment>
<dbReference type="GO" id="GO:0043022">
    <property type="term" value="F:ribosome binding"/>
    <property type="evidence" value="ECO:0007669"/>
    <property type="project" value="UniProtKB-UniRule"/>
</dbReference>
<feature type="binding site" evidence="7">
    <location>
        <begin position="160"/>
        <end position="163"/>
    </location>
    <ligand>
        <name>GTP</name>
        <dbReference type="ChEBI" id="CHEBI:37565"/>
    </ligand>
</feature>
<evidence type="ECO:0000256" key="3">
    <source>
        <dbReference type="ARBA" id="ARBA00022801"/>
    </source>
</evidence>
<evidence type="ECO:0000256" key="2">
    <source>
        <dbReference type="ARBA" id="ARBA00022741"/>
    </source>
</evidence>
<dbReference type="SUPFAM" id="SSF52540">
    <property type="entry name" value="P-loop containing nucleoside triphosphate hydrolases"/>
    <property type="match status" value="1"/>
</dbReference>
<organism evidence="9 10">
    <name type="scientific">Candidatus Giovannonibacteria bacterium RIFCSPHIGHO2_02_FULL_46_20</name>
    <dbReference type="NCBI Taxonomy" id="1798338"/>
    <lineage>
        <taxon>Bacteria</taxon>
        <taxon>Candidatus Giovannoniibacteriota</taxon>
    </lineage>
</organism>
<dbReference type="Pfam" id="PF14492">
    <property type="entry name" value="EFG_III"/>
    <property type="match status" value="1"/>
</dbReference>
<dbReference type="InterPro" id="IPR031157">
    <property type="entry name" value="G_TR_CS"/>
</dbReference>
<dbReference type="GO" id="GO:0003746">
    <property type="term" value="F:translation elongation factor activity"/>
    <property type="evidence" value="ECO:0007669"/>
    <property type="project" value="UniProtKB-UniRule"/>
</dbReference>
<dbReference type="NCBIfam" id="TIGR00231">
    <property type="entry name" value="small_GTP"/>
    <property type="match status" value="1"/>
</dbReference>
<evidence type="ECO:0000256" key="5">
    <source>
        <dbReference type="ARBA" id="ARBA00023134"/>
    </source>
</evidence>
<evidence type="ECO:0000313" key="9">
    <source>
        <dbReference type="EMBL" id="OGF73653.1"/>
    </source>
</evidence>
<dbReference type="PANTHER" id="PTHR43512">
    <property type="entry name" value="TRANSLATION FACTOR GUF1-RELATED"/>
    <property type="match status" value="1"/>
</dbReference>
<dbReference type="Gene3D" id="3.30.70.240">
    <property type="match status" value="1"/>
</dbReference>
<keyword evidence="4 7" id="KW-0648">Protein biosynthesis</keyword>
<dbReference type="Proteomes" id="UP000178406">
    <property type="component" value="Unassembled WGS sequence"/>
</dbReference>
<sequence length="635" mass="71029">MYDTSHIRNFCIIAHIDHGKSTLADRLLELTGTVPARKMHSQFLDQMDIERERGITIKMQPVRMIYFVNHAPIFNSQFSISNENLLKIKNLKIENSNSEYILNLIDTPGHIDFTYEVSRALLAVEGAILLVDATQGVQAQTITNLELAKRFHLAVVPVMNKIDLPDARIEETKAEIVALLSCDPDDILLVSAKTGEGVGQVLRAIIDRIPPPSFGKTSDVLGTSDVEEKRVAGAFQALIFDSKYSTHKGVLAYVRVFSGSFLPHRGATLHLVHKNITIEPVEVGVFLPELRATEGLHDGEIGYIATNIKDPEIVRVGDTIGAISIGTYQEPKAMVWASIFPSVSDEFKKLKDAIVKLKLNDPALSYETEGSALFGRSMRAGFLGMLHLEITIERLRREFGVSVVVAHPTVEYQVVDEQGAQRAVRDPVSFENIQQPQRVCEPWFLVSIVSRVSDLGAIMELLKLREGEVVETQTLPGERIVLSALMPLRKLITHFFDDLKSVTQGYGSLSYEFGEMRIVDLTVLSVFIGEKAIPQFARLLPKGELEREARKTVERLYEILPRQLFALKIQAGIGSRILASRTLPALSKHVTAKLYGGDRSRKMKLWKKQKEGKKRLEAHGDVDIPHEVYLKMIKN</sequence>
<keyword evidence="3 7" id="KW-0378">Hydrolase</keyword>
<dbReference type="InterPro" id="IPR013842">
    <property type="entry name" value="LepA_CTD"/>
</dbReference>
<proteinExistence type="inferred from homology"/>
<dbReference type="InterPro" id="IPR000795">
    <property type="entry name" value="T_Tr_GTP-bd_dom"/>
</dbReference>
<dbReference type="Pfam" id="PF06421">
    <property type="entry name" value="LepA_C"/>
    <property type="match status" value="1"/>
</dbReference>
<comment type="function">
    <text evidence="7">Required for accurate and efficient protein synthesis under certain stress conditions. May act as a fidelity factor of the translation reaction, by catalyzing a one-codon backward translocation of tRNAs on improperly translocated ribosomes. Back-translocation proceeds from a post-translocation (POST) complex to a pre-translocation (PRE) complex, thus giving elongation factor G a second chance to translocate the tRNAs correctly. Binds to ribosomes in a GTP-dependent manner.</text>
</comment>
<feature type="binding site" evidence="7">
    <location>
        <begin position="17"/>
        <end position="22"/>
    </location>
    <ligand>
        <name>GTP</name>
        <dbReference type="ChEBI" id="CHEBI:37565"/>
    </ligand>
</feature>
<dbReference type="SUPFAM" id="SSF54980">
    <property type="entry name" value="EF-G C-terminal domain-like"/>
    <property type="match status" value="2"/>
</dbReference>
<dbReference type="GO" id="GO:0005525">
    <property type="term" value="F:GTP binding"/>
    <property type="evidence" value="ECO:0007669"/>
    <property type="project" value="UniProtKB-UniRule"/>
</dbReference>
<dbReference type="AlphaFoldDB" id="A0A1F5WDH8"/>
<evidence type="ECO:0000256" key="1">
    <source>
        <dbReference type="ARBA" id="ARBA00005454"/>
    </source>
</evidence>
<dbReference type="HAMAP" id="MF_00071">
    <property type="entry name" value="LepA"/>
    <property type="match status" value="1"/>
</dbReference>
<dbReference type="PROSITE" id="PS51722">
    <property type="entry name" value="G_TR_2"/>
    <property type="match status" value="1"/>
</dbReference>
<dbReference type="PROSITE" id="PS00301">
    <property type="entry name" value="G_TR_1"/>
    <property type="match status" value="1"/>
</dbReference>
<dbReference type="NCBIfam" id="TIGR01393">
    <property type="entry name" value="lepA"/>
    <property type="match status" value="1"/>
</dbReference>
<reference evidence="9 10" key="1">
    <citation type="journal article" date="2016" name="Nat. Commun.">
        <title>Thousands of microbial genomes shed light on interconnected biogeochemical processes in an aquifer system.</title>
        <authorList>
            <person name="Anantharaman K."/>
            <person name="Brown C.T."/>
            <person name="Hug L.A."/>
            <person name="Sharon I."/>
            <person name="Castelle C.J."/>
            <person name="Probst A.J."/>
            <person name="Thomas B.C."/>
            <person name="Singh A."/>
            <person name="Wilkins M.J."/>
            <person name="Karaoz U."/>
            <person name="Brodie E.L."/>
            <person name="Williams K.H."/>
            <person name="Hubbard S.S."/>
            <person name="Banfield J.F."/>
        </authorList>
    </citation>
    <scope>NUCLEOTIDE SEQUENCE [LARGE SCALE GENOMIC DNA]</scope>
</reference>